<keyword evidence="3" id="KW-1185">Reference proteome</keyword>
<dbReference type="AlphaFoldDB" id="C5RAD5"/>
<gene>
    <name evidence="2" type="ORF">HMPREF0877_0930</name>
</gene>
<reference evidence="2 3" key="1">
    <citation type="submission" date="2009-04" db="EMBL/GenBank/DDBJ databases">
        <authorList>
            <person name="Qin X."/>
            <person name="Bachman B."/>
            <person name="Battles P."/>
            <person name="Bell A."/>
            <person name="Bess C."/>
            <person name="Bickham C."/>
            <person name="Chaboub L."/>
            <person name="Chen D."/>
            <person name="Coyle M."/>
            <person name="Deiros D.R."/>
            <person name="Dinh H."/>
            <person name="Forbes L."/>
            <person name="Fowler G."/>
            <person name="Francisco L."/>
            <person name="Fu Q."/>
            <person name="Gubbala S."/>
            <person name="Hale W."/>
            <person name="Han Y."/>
            <person name="Hemphill L."/>
            <person name="Highlander S.K."/>
            <person name="Hirani K."/>
            <person name="Hogues M."/>
            <person name="Jackson L."/>
            <person name="Jakkamsetti A."/>
            <person name="Javaid M."/>
            <person name="Jiang H."/>
            <person name="Korchina V."/>
            <person name="Kovar C."/>
            <person name="Lara F."/>
            <person name="Lee S."/>
            <person name="Mata R."/>
            <person name="Mathew T."/>
            <person name="Moen C."/>
            <person name="Morales K."/>
            <person name="Munidasa M."/>
            <person name="Nazareth L."/>
            <person name="Ngo R."/>
            <person name="Nguyen L."/>
            <person name="Okwuonu G."/>
            <person name="Ongeri F."/>
            <person name="Patil S."/>
            <person name="Petrosino J."/>
            <person name="Pham C."/>
            <person name="Pham P."/>
            <person name="Pu L.-L."/>
            <person name="Puazo M."/>
            <person name="Raj R."/>
            <person name="Reid J."/>
            <person name="Rouhana J."/>
            <person name="Saada N."/>
            <person name="Shang Y."/>
            <person name="Simmons D."/>
            <person name="Thornton R."/>
            <person name="Warren J."/>
            <person name="Weissenberger G."/>
            <person name="Zhang J."/>
            <person name="Zhang L."/>
            <person name="Zhou C."/>
            <person name="Zhu D."/>
            <person name="Muzny D."/>
            <person name="Worley K."/>
            <person name="Gibbs R."/>
        </authorList>
    </citation>
    <scope>NUCLEOTIDE SEQUENCE [LARGE SCALE GENOMIC DNA]</scope>
    <source>
        <strain evidence="2 3">ATCC 33313</strain>
    </source>
</reference>
<protein>
    <recommendedName>
        <fullName evidence="4">Alkaline shock protein 23</fullName>
    </recommendedName>
</protein>
<evidence type="ECO:0000256" key="1">
    <source>
        <dbReference type="ARBA" id="ARBA00005721"/>
    </source>
</evidence>
<dbReference type="PANTHER" id="PTHR34297">
    <property type="entry name" value="HYPOTHETICAL CYTOSOLIC PROTEIN-RELATED"/>
    <property type="match status" value="1"/>
</dbReference>
<dbReference type="Proteomes" id="UP000004528">
    <property type="component" value="Unassembled WGS sequence"/>
</dbReference>
<name>C5RAD5_WEIPA</name>
<comment type="similarity">
    <text evidence="1">Belongs to the asp23 family.</text>
</comment>
<evidence type="ECO:0000313" key="2">
    <source>
        <dbReference type="EMBL" id="EER74778.1"/>
    </source>
</evidence>
<evidence type="ECO:0000313" key="3">
    <source>
        <dbReference type="Proteomes" id="UP000004528"/>
    </source>
</evidence>
<dbReference type="EMBL" id="ACKU01000013">
    <property type="protein sequence ID" value="EER74778.1"/>
    <property type="molecule type" value="Genomic_DNA"/>
</dbReference>
<accession>C5RAD5</accession>
<dbReference type="eggNOG" id="COG1302">
    <property type="taxonomic scope" value="Bacteria"/>
</dbReference>
<sequence>MEVILMAVKIQTAQGAIEIENDVIATIVGGATTDNYGVVGMASQNPLRDGVNQILNGDNFSKGVVVRQQDGGVTVDVHIIVGYGMKISEISKSVQARVKNDLNVMLGIVASEVNVTVQGVRMLGD</sequence>
<dbReference type="STRING" id="585506.HMPREF0877_0930"/>
<proteinExistence type="inferred from homology"/>
<dbReference type="PANTHER" id="PTHR34297:SF2">
    <property type="entry name" value="ASP23_GLS24 FAMILY ENVELOPE STRESS RESPONSE PROTEIN"/>
    <property type="match status" value="1"/>
</dbReference>
<organism evidence="2 3">
    <name type="scientific">Weissella paramesenteroides ATCC 33313</name>
    <dbReference type="NCBI Taxonomy" id="585506"/>
    <lineage>
        <taxon>Bacteria</taxon>
        <taxon>Bacillati</taxon>
        <taxon>Bacillota</taxon>
        <taxon>Bacilli</taxon>
        <taxon>Lactobacillales</taxon>
        <taxon>Lactobacillaceae</taxon>
        <taxon>Weissella</taxon>
    </lineage>
</organism>
<evidence type="ECO:0008006" key="4">
    <source>
        <dbReference type="Google" id="ProtNLM"/>
    </source>
</evidence>
<comment type="caution">
    <text evidence="2">The sequence shown here is derived from an EMBL/GenBank/DDBJ whole genome shotgun (WGS) entry which is preliminary data.</text>
</comment>
<dbReference type="HOGENOM" id="CLU_113198_2_0_9"/>
<dbReference type="InterPro" id="IPR005531">
    <property type="entry name" value="Asp23"/>
</dbReference>
<dbReference type="Pfam" id="PF03780">
    <property type="entry name" value="Asp23"/>
    <property type="match status" value="1"/>
</dbReference>